<dbReference type="OrthoDB" id="8437437at2"/>
<accession>A0A418VPA8</accession>
<gene>
    <name evidence="1" type="ORF">D3877_23435</name>
</gene>
<dbReference type="EMBL" id="QYUL01000004">
    <property type="protein sequence ID" value="RJF78086.1"/>
    <property type="molecule type" value="Genomic_DNA"/>
</dbReference>
<comment type="caution">
    <text evidence="1">The sequence shown here is derived from an EMBL/GenBank/DDBJ whole genome shotgun (WGS) entry which is preliminary data.</text>
</comment>
<evidence type="ECO:0000313" key="2">
    <source>
        <dbReference type="Proteomes" id="UP000283458"/>
    </source>
</evidence>
<sequence length="402" mass="44168">MPEVRSLNEIQRRSPEAVLAGLTTEGQSRDAGLRLLRDANSFGIGVRDYLLLSIDPRLSETPARFDGLNGYEASLAFLNMPVRNDFANGITLQAASQTFQTWEGSRAMFPEVVDDMMRWAYRQDTLETVEPLVSNSRTISGPELITAVILDPDNDKDNYRTSVVSEGGRIPVRTIRMTENSVKIWKHGSGYQTTYEFSRRASLDMLTPFAARVQRELERSKVGVATTVMLNGDGVHPAAGVVKQTAFGGTQSGRIEYKPLLKWLVSRAKAGVPVDMVMGNWDAYVEWLMLFMAPAIAKVASGEGLDTKTAAERLASVGVGLQASLPVLNFNVGFALSSTMGDGKLLGYTKAETLEELVEANSMISESEQSIRNQVITYVKTQSSGYKLAFGDTREIYDYTTA</sequence>
<keyword evidence="2" id="KW-1185">Reference proteome</keyword>
<organism evidence="1 2">
    <name type="scientific">Azospirillum cavernae</name>
    <dbReference type="NCBI Taxonomy" id="2320860"/>
    <lineage>
        <taxon>Bacteria</taxon>
        <taxon>Pseudomonadati</taxon>
        <taxon>Pseudomonadota</taxon>
        <taxon>Alphaproteobacteria</taxon>
        <taxon>Rhodospirillales</taxon>
        <taxon>Azospirillaceae</taxon>
        <taxon>Azospirillum</taxon>
    </lineage>
</organism>
<reference evidence="1 2" key="1">
    <citation type="submission" date="2018-09" db="EMBL/GenBank/DDBJ databases">
        <authorList>
            <person name="Zhu H."/>
        </authorList>
    </citation>
    <scope>NUCLEOTIDE SEQUENCE [LARGE SCALE GENOMIC DNA]</scope>
    <source>
        <strain evidence="1 2">K2W22B-5</strain>
    </source>
</reference>
<dbReference type="RefSeq" id="WP_119833228.1">
    <property type="nucleotide sequence ID" value="NZ_QYUL01000004.1"/>
</dbReference>
<dbReference type="AlphaFoldDB" id="A0A418VPA8"/>
<proteinExistence type="predicted"/>
<name>A0A418VPA8_9PROT</name>
<evidence type="ECO:0000313" key="1">
    <source>
        <dbReference type="EMBL" id="RJF78086.1"/>
    </source>
</evidence>
<protein>
    <submittedName>
        <fullName evidence="1">Uncharacterized protein</fullName>
    </submittedName>
</protein>
<dbReference type="Proteomes" id="UP000283458">
    <property type="component" value="Unassembled WGS sequence"/>
</dbReference>